<evidence type="ECO:0000313" key="1">
    <source>
        <dbReference type="EMBL" id="EIY43317.1"/>
    </source>
</evidence>
<proteinExistence type="predicted"/>
<sequence>MIVCMTPLWVLLLITLVAKNCKYPINYPLFIGYLLYINEAFY</sequence>
<gene>
    <name evidence="1" type="ORF">HMPREF1068_04287</name>
</gene>
<dbReference type="STRING" id="997884.HMPREF1068_04287"/>
<dbReference type="EMBL" id="AGXS01000029">
    <property type="protein sequence ID" value="EIY43317.1"/>
    <property type="molecule type" value="Genomic_DNA"/>
</dbReference>
<evidence type="ECO:0000313" key="2">
    <source>
        <dbReference type="Proteomes" id="UP000003089"/>
    </source>
</evidence>
<accession>I8WZQ4</accession>
<reference evidence="1 2" key="1">
    <citation type="submission" date="2012-02" db="EMBL/GenBank/DDBJ databases">
        <title>The Genome Sequence of Bacteroides nordii CL02T12C05.</title>
        <authorList>
            <consortium name="The Broad Institute Genome Sequencing Platform"/>
            <person name="Earl A."/>
            <person name="Ward D."/>
            <person name="Feldgarden M."/>
            <person name="Gevers D."/>
            <person name="Zitomersky N.L."/>
            <person name="Coyne M.J."/>
            <person name="Comstock L.E."/>
            <person name="Young S.K."/>
            <person name="Zeng Q."/>
            <person name="Gargeya S."/>
            <person name="Fitzgerald M."/>
            <person name="Haas B."/>
            <person name="Abouelleil A."/>
            <person name="Alvarado L."/>
            <person name="Arachchi H.M."/>
            <person name="Berlin A."/>
            <person name="Chapman S.B."/>
            <person name="Gearin G."/>
            <person name="Goldberg J."/>
            <person name="Griggs A."/>
            <person name="Gujja S."/>
            <person name="Hansen M."/>
            <person name="Heiman D."/>
            <person name="Howarth C."/>
            <person name="Larimer J."/>
            <person name="Lui A."/>
            <person name="MacDonald P.J.P."/>
            <person name="McCowen C."/>
            <person name="Montmayeur A."/>
            <person name="Murphy C."/>
            <person name="Neiman D."/>
            <person name="Pearson M."/>
            <person name="Priest M."/>
            <person name="Roberts A."/>
            <person name="Saif S."/>
            <person name="Shea T."/>
            <person name="Sisk P."/>
            <person name="Stolte C."/>
            <person name="Sykes S."/>
            <person name="Wortman J."/>
            <person name="Nusbaum C."/>
            <person name="Birren B."/>
        </authorList>
    </citation>
    <scope>NUCLEOTIDE SEQUENCE [LARGE SCALE GENOMIC DNA]</scope>
    <source>
        <strain evidence="1 2">CL02T12C05</strain>
    </source>
</reference>
<dbReference type="Proteomes" id="UP000003089">
    <property type="component" value="Unassembled WGS sequence"/>
</dbReference>
<keyword evidence="2" id="KW-1185">Reference proteome</keyword>
<name>I8WZQ4_9BACE</name>
<organism evidence="1 2">
    <name type="scientific">Bacteroides nordii CL02T12C05</name>
    <dbReference type="NCBI Taxonomy" id="997884"/>
    <lineage>
        <taxon>Bacteria</taxon>
        <taxon>Pseudomonadati</taxon>
        <taxon>Bacteroidota</taxon>
        <taxon>Bacteroidia</taxon>
        <taxon>Bacteroidales</taxon>
        <taxon>Bacteroidaceae</taxon>
        <taxon>Bacteroides</taxon>
    </lineage>
</organism>
<comment type="caution">
    <text evidence="1">The sequence shown here is derived from an EMBL/GenBank/DDBJ whole genome shotgun (WGS) entry which is preliminary data.</text>
</comment>
<dbReference type="HOGENOM" id="CLU_3247377_0_0_10"/>
<dbReference type="AlphaFoldDB" id="I8WZQ4"/>
<protein>
    <submittedName>
        <fullName evidence="1">Uncharacterized protein</fullName>
    </submittedName>
</protein>